<dbReference type="GO" id="GO:0008168">
    <property type="term" value="F:methyltransferase activity"/>
    <property type="evidence" value="ECO:0007669"/>
    <property type="project" value="UniProtKB-KW"/>
</dbReference>
<dbReference type="AlphaFoldDB" id="A0AAD1S7G6"/>
<keyword evidence="4" id="KW-0819">tRNA processing</keyword>
<evidence type="ECO:0000256" key="3">
    <source>
        <dbReference type="ARBA" id="ARBA00022691"/>
    </source>
</evidence>
<dbReference type="EMBL" id="OW240916">
    <property type="protein sequence ID" value="CAH2293656.1"/>
    <property type="molecule type" value="Genomic_DNA"/>
</dbReference>
<dbReference type="Gene3D" id="3.30.2310.10">
    <property type="entry name" value="YaeB-like"/>
    <property type="match status" value="1"/>
</dbReference>
<keyword evidence="1" id="KW-0489">Methyltransferase</keyword>
<dbReference type="GO" id="GO:0008033">
    <property type="term" value="P:tRNA processing"/>
    <property type="evidence" value="ECO:0007669"/>
    <property type="project" value="UniProtKB-KW"/>
</dbReference>
<evidence type="ECO:0000256" key="2">
    <source>
        <dbReference type="ARBA" id="ARBA00022679"/>
    </source>
</evidence>
<dbReference type="Gene3D" id="2.40.30.70">
    <property type="entry name" value="YaeB-like"/>
    <property type="match status" value="1"/>
</dbReference>
<gene>
    <name evidence="10" type="ORF">PECUL_23A038091</name>
</gene>
<accession>A0AAD1S7G6</accession>
<organism evidence="10 11">
    <name type="scientific">Pelobates cultripes</name>
    <name type="common">Western spadefoot toad</name>
    <dbReference type="NCBI Taxonomy" id="61616"/>
    <lineage>
        <taxon>Eukaryota</taxon>
        <taxon>Metazoa</taxon>
        <taxon>Chordata</taxon>
        <taxon>Craniata</taxon>
        <taxon>Vertebrata</taxon>
        <taxon>Euteleostomi</taxon>
        <taxon>Amphibia</taxon>
        <taxon>Batrachia</taxon>
        <taxon>Anura</taxon>
        <taxon>Pelobatoidea</taxon>
        <taxon>Pelobatidae</taxon>
        <taxon>Pelobates</taxon>
    </lineage>
</organism>
<evidence type="ECO:0000256" key="6">
    <source>
        <dbReference type="ARBA" id="ARBA00051117"/>
    </source>
</evidence>
<comment type="similarity">
    <text evidence="5">Belongs to the tRNA methyltransferase O family.</text>
</comment>
<dbReference type="InterPro" id="IPR023370">
    <property type="entry name" value="TrmO-like_N"/>
</dbReference>
<evidence type="ECO:0000256" key="7">
    <source>
        <dbReference type="ARBA" id="ARBA00068542"/>
    </source>
</evidence>
<sequence>MEGKIGPMTCTLEAGNILTKPIGYIESCFNTKNGTPRQPSVCSLSRACLRISKSVFNNPEHSVMGLEEFSHVWILFVFHKNGRLSFKAKVKPPRLNGAKTGVFSTRSPHRPNAIGLTLARLEKVEGGTLYLSGIDMIEGTPVLDIKPYISEYDSPKATVLFPEDLEGKDRKHNAGTDKLETSFTAIRNPQAISEELPNEKYPNPERETGTCMSEMPNIHAETPEEIKNGKDLKITSASSSLVIEHQNTWNGDVPSQFADYLTVAKQGPEDRNQCDDGAPSQPLDYLTVAEKMHELTRKGVTERHENSNQCNPDDTFVPTWIKDAPVANLKVRFTPHSEMELRHFKQCCDSGGPSFRYFKSFDEAKYAISTVLSADPRSVYRRKQCQDRLFYFSLDTIHITCWFGDGFAEVLRIQPHKAHAECSK</sequence>
<dbReference type="Pfam" id="PF01980">
    <property type="entry name" value="TrmO_N"/>
    <property type="match status" value="1"/>
</dbReference>
<name>A0AAD1S7G6_PELCU</name>
<keyword evidence="11" id="KW-1185">Reference proteome</keyword>
<dbReference type="CDD" id="cd09281">
    <property type="entry name" value="UPF0066"/>
    <property type="match status" value="1"/>
</dbReference>
<dbReference type="InterPro" id="IPR036414">
    <property type="entry name" value="YaeB_N_sf"/>
</dbReference>
<dbReference type="FunFam" id="2.40.30.70:FF:000002">
    <property type="entry name" value="tRNA (Adenine(37)-N6)-methyltransferase isoform X1"/>
    <property type="match status" value="1"/>
</dbReference>
<keyword evidence="3" id="KW-0949">S-adenosyl-L-methionine</keyword>
<feature type="domain" description="TsaA-like" evidence="9">
    <location>
        <begin position="19"/>
        <end position="157"/>
    </location>
</feature>
<dbReference type="PANTHER" id="PTHR12818">
    <property type="entry name" value="TRNA (ADENINE(37)-N6)-METHYLTRANSFERASE"/>
    <property type="match status" value="1"/>
</dbReference>
<dbReference type="InterPro" id="IPR023368">
    <property type="entry name" value="UPF0066_cons_site"/>
</dbReference>
<evidence type="ECO:0000313" key="10">
    <source>
        <dbReference type="EMBL" id="CAH2293656.1"/>
    </source>
</evidence>
<evidence type="ECO:0000313" key="11">
    <source>
        <dbReference type="Proteomes" id="UP001295444"/>
    </source>
</evidence>
<dbReference type="PANTHER" id="PTHR12818:SF0">
    <property type="entry name" value="TRNA (ADENINE(37)-N6)-METHYLTRANSFERASE"/>
    <property type="match status" value="1"/>
</dbReference>
<dbReference type="PROSITE" id="PS51668">
    <property type="entry name" value="TSAA_2"/>
    <property type="match status" value="1"/>
</dbReference>
<dbReference type="InterPro" id="IPR040372">
    <property type="entry name" value="YaeB-like"/>
</dbReference>
<evidence type="ECO:0000256" key="5">
    <source>
        <dbReference type="ARBA" id="ARBA00033753"/>
    </source>
</evidence>
<dbReference type="InterPro" id="IPR036413">
    <property type="entry name" value="YaeB-like_sf"/>
</dbReference>
<protein>
    <recommendedName>
        <fullName evidence="7">tRNA (adenine(37)-N6)-methyltransferase</fullName>
    </recommendedName>
    <alternativeName>
        <fullName evidence="8">tRNA methyltransferase O</fullName>
    </alternativeName>
</protein>
<reference evidence="10" key="1">
    <citation type="submission" date="2022-03" db="EMBL/GenBank/DDBJ databases">
        <authorList>
            <person name="Alioto T."/>
            <person name="Alioto T."/>
            <person name="Gomez Garrido J."/>
        </authorList>
    </citation>
    <scope>NUCLEOTIDE SEQUENCE</scope>
</reference>
<dbReference type="Proteomes" id="UP001295444">
    <property type="component" value="Chromosome 05"/>
</dbReference>
<keyword evidence="2" id="KW-0808">Transferase</keyword>
<dbReference type="GO" id="GO:0032259">
    <property type="term" value="P:methylation"/>
    <property type="evidence" value="ECO:0007669"/>
    <property type="project" value="UniProtKB-KW"/>
</dbReference>
<evidence type="ECO:0000256" key="8">
    <source>
        <dbReference type="ARBA" id="ARBA00079732"/>
    </source>
</evidence>
<dbReference type="FunFam" id="3.30.2310.10:FF:000002">
    <property type="entry name" value="tRNA methyltransferase O"/>
    <property type="match status" value="1"/>
</dbReference>
<evidence type="ECO:0000256" key="1">
    <source>
        <dbReference type="ARBA" id="ARBA00022603"/>
    </source>
</evidence>
<dbReference type="NCBIfam" id="TIGR00104">
    <property type="entry name" value="tRNA_TsaA"/>
    <property type="match status" value="1"/>
</dbReference>
<evidence type="ECO:0000259" key="9">
    <source>
        <dbReference type="PROSITE" id="PS51668"/>
    </source>
</evidence>
<dbReference type="PROSITE" id="PS01318">
    <property type="entry name" value="TSAA_1"/>
    <property type="match status" value="1"/>
</dbReference>
<evidence type="ECO:0000256" key="4">
    <source>
        <dbReference type="ARBA" id="ARBA00022694"/>
    </source>
</evidence>
<comment type="catalytic activity">
    <reaction evidence="6">
        <text>N(6)-L-threonylcarbamoyladenosine(37) in tRNA + S-adenosyl-L-methionine = N(6)-methyl,N(6)-L-threonylcarbamoyladenosine(37) in tRNA + S-adenosyl-L-homocysteine + H(+)</text>
        <dbReference type="Rhea" id="RHEA:70027"/>
        <dbReference type="Rhea" id="RHEA-COMP:10163"/>
        <dbReference type="Rhea" id="RHEA-COMP:17808"/>
        <dbReference type="ChEBI" id="CHEBI:15378"/>
        <dbReference type="ChEBI" id="CHEBI:57856"/>
        <dbReference type="ChEBI" id="CHEBI:59789"/>
        <dbReference type="ChEBI" id="CHEBI:74418"/>
        <dbReference type="ChEBI" id="CHEBI:188470"/>
    </reaction>
    <physiologicalReaction direction="left-to-right" evidence="6">
        <dbReference type="Rhea" id="RHEA:70028"/>
    </physiologicalReaction>
</comment>
<dbReference type="SUPFAM" id="SSF118196">
    <property type="entry name" value="YaeB-like"/>
    <property type="match status" value="1"/>
</dbReference>
<proteinExistence type="inferred from homology"/>